<evidence type="ECO:0000313" key="2">
    <source>
        <dbReference type="EMBL" id="GFO27958.1"/>
    </source>
</evidence>
<feature type="region of interest" description="Disordered" evidence="1">
    <location>
        <begin position="51"/>
        <end position="77"/>
    </location>
</feature>
<sequence length="77" mass="8489">MTSTIVRVLYRTVKLTKSRLPVSPCFCAYNVSSHPPLTMSSNSSMNRLFSTSKSSIENKQADQEDLKISDSCVKVGS</sequence>
<evidence type="ECO:0000256" key="1">
    <source>
        <dbReference type="SAM" id="MobiDB-lite"/>
    </source>
</evidence>
<organism evidence="2 3">
    <name type="scientific">Plakobranchus ocellatus</name>
    <dbReference type="NCBI Taxonomy" id="259542"/>
    <lineage>
        <taxon>Eukaryota</taxon>
        <taxon>Metazoa</taxon>
        <taxon>Spiralia</taxon>
        <taxon>Lophotrochozoa</taxon>
        <taxon>Mollusca</taxon>
        <taxon>Gastropoda</taxon>
        <taxon>Heterobranchia</taxon>
        <taxon>Euthyneura</taxon>
        <taxon>Panpulmonata</taxon>
        <taxon>Sacoglossa</taxon>
        <taxon>Placobranchoidea</taxon>
        <taxon>Plakobranchidae</taxon>
        <taxon>Plakobranchus</taxon>
    </lineage>
</organism>
<proteinExistence type="predicted"/>
<dbReference type="AlphaFoldDB" id="A0AAV4CAE9"/>
<reference evidence="2 3" key="1">
    <citation type="journal article" date="2021" name="Elife">
        <title>Chloroplast acquisition without the gene transfer in kleptoplastic sea slugs, Plakobranchus ocellatus.</title>
        <authorList>
            <person name="Maeda T."/>
            <person name="Takahashi S."/>
            <person name="Yoshida T."/>
            <person name="Shimamura S."/>
            <person name="Takaki Y."/>
            <person name="Nagai Y."/>
            <person name="Toyoda A."/>
            <person name="Suzuki Y."/>
            <person name="Arimoto A."/>
            <person name="Ishii H."/>
            <person name="Satoh N."/>
            <person name="Nishiyama T."/>
            <person name="Hasebe M."/>
            <person name="Maruyama T."/>
            <person name="Minagawa J."/>
            <person name="Obokata J."/>
            <person name="Shigenobu S."/>
        </authorList>
    </citation>
    <scope>NUCLEOTIDE SEQUENCE [LARGE SCALE GENOMIC DNA]</scope>
</reference>
<feature type="compositionally biased region" description="Basic and acidic residues" evidence="1">
    <location>
        <begin position="59"/>
        <end position="68"/>
    </location>
</feature>
<protein>
    <submittedName>
        <fullName evidence="2">Uncharacterized protein</fullName>
    </submittedName>
</protein>
<dbReference type="EMBL" id="BLXT01005980">
    <property type="protein sequence ID" value="GFO27958.1"/>
    <property type="molecule type" value="Genomic_DNA"/>
</dbReference>
<keyword evidence="3" id="KW-1185">Reference proteome</keyword>
<comment type="caution">
    <text evidence="2">The sequence shown here is derived from an EMBL/GenBank/DDBJ whole genome shotgun (WGS) entry which is preliminary data.</text>
</comment>
<name>A0AAV4CAE9_9GAST</name>
<accession>A0AAV4CAE9</accession>
<dbReference type="Proteomes" id="UP000735302">
    <property type="component" value="Unassembled WGS sequence"/>
</dbReference>
<gene>
    <name evidence="2" type="ORF">PoB_005446300</name>
</gene>
<evidence type="ECO:0000313" key="3">
    <source>
        <dbReference type="Proteomes" id="UP000735302"/>
    </source>
</evidence>